<dbReference type="Proteomes" id="UP000499080">
    <property type="component" value="Unassembled WGS sequence"/>
</dbReference>
<evidence type="ECO:0000313" key="2">
    <source>
        <dbReference type="Proteomes" id="UP000499080"/>
    </source>
</evidence>
<keyword evidence="2" id="KW-1185">Reference proteome</keyword>
<name>A0A4Y2EKM5_ARAVE</name>
<evidence type="ECO:0000313" key="1">
    <source>
        <dbReference type="EMBL" id="GBM28475.1"/>
    </source>
</evidence>
<proteinExistence type="predicted"/>
<dbReference type="AlphaFoldDB" id="A0A4Y2EKM5"/>
<sequence length="217" mass="24858">MAMARPFPKHLTWSPGVRFGAAGLLWARRPIGKKEGGAGCYSGAICWKIRADRSPRRKEDLQVMPEDLGLVKYPSADVVWKFKKGAWAQTPKIDWYIVMRVDFLFHRLLFCIKYAGGILFFSLDVSLVVDPRSQNERVTVQDLRFHRRPAVHADLVHVTSFRFKCPFADVVCMFKKEFSPSFCLDVSLKVGPRFQDRRATDSLISPKTHCVYKPCTC</sequence>
<reference evidence="1 2" key="1">
    <citation type="journal article" date="2019" name="Sci. Rep.">
        <title>Orb-weaving spider Araneus ventricosus genome elucidates the spidroin gene catalogue.</title>
        <authorList>
            <person name="Kono N."/>
            <person name="Nakamura H."/>
            <person name="Ohtoshi R."/>
            <person name="Moran D.A.P."/>
            <person name="Shinohara A."/>
            <person name="Yoshida Y."/>
            <person name="Fujiwara M."/>
            <person name="Mori M."/>
            <person name="Tomita M."/>
            <person name="Arakawa K."/>
        </authorList>
    </citation>
    <scope>NUCLEOTIDE SEQUENCE [LARGE SCALE GENOMIC DNA]</scope>
</reference>
<protein>
    <submittedName>
        <fullName evidence="1">Uncharacterized protein</fullName>
    </submittedName>
</protein>
<accession>A0A4Y2EKM5</accession>
<dbReference type="EMBL" id="BGPR01000612">
    <property type="protein sequence ID" value="GBM28475.1"/>
    <property type="molecule type" value="Genomic_DNA"/>
</dbReference>
<comment type="caution">
    <text evidence="1">The sequence shown here is derived from an EMBL/GenBank/DDBJ whole genome shotgun (WGS) entry which is preliminary data.</text>
</comment>
<gene>
    <name evidence="1" type="ORF">AVEN_135648_1</name>
</gene>
<organism evidence="1 2">
    <name type="scientific">Araneus ventricosus</name>
    <name type="common">Orbweaver spider</name>
    <name type="synonym">Epeira ventricosa</name>
    <dbReference type="NCBI Taxonomy" id="182803"/>
    <lineage>
        <taxon>Eukaryota</taxon>
        <taxon>Metazoa</taxon>
        <taxon>Ecdysozoa</taxon>
        <taxon>Arthropoda</taxon>
        <taxon>Chelicerata</taxon>
        <taxon>Arachnida</taxon>
        <taxon>Araneae</taxon>
        <taxon>Araneomorphae</taxon>
        <taxon>Entelegynae</taxon>
        <taxon>Araneoidea</taxon>
        <taxon>Araneidae</taxon>
        <taxon>Araneus</taxon>
    </lineage>
</organism>